<dbReference type="Gene3D" id="1.10.510.10">
    <property type="entry name" value="Transferase(Phosphotransferase) domain 1"/>
    <property type="match status" value="1"/>
</dbReference>
<dbReference type="Gene3D" id="3.30.200.20">
    <property type="entry name" value="Phosphorylase Kinase, domain 1"/>
    <property type="match status" value="1"/>
</dbReference>
<dbReference type="Pfam" id="PF00069">
    <property type="entry name" value="Pkinase"/>
    <property type="match status" value="1"/>
</dbReference>
<dbReference type="OMA" id="KHAPNDY"/>
<keyword evidence="6" id="KW-0808">Transferase</keyword>
<keyword evidence="6" id="KW-0418">Kinase</keyword>
<evidence type="ECO:0000313" key="7">
    <source>
        <dbReference type="Proteomes" id="UP000008983"/>
    </source>
</evidence>
<sequence>MASQHKGKESLINEIVIMRNLRCQHIINLYEVYETTNSIYFVLDILNGGELLNKVRDKTMSELDLKILMRNLLLGLQYLHYKNIMHRDLKPENLLLKSKDNDYDLVVADLGLATFTNTKNILFKRCGTPGFVAPEILSFNEGDTFYDVKCDIFSAGVIFYLLLTGKQPFEGKDYKQILRANKACEVQFDIPELENVSVNAKDLLIQMLEASPINRPSASQCLEHPFISDNLQKNTQGLLNAQQNLGNYNVDYLAIVRNKNKNDVDSQEHIGSLALHSNGVPAMNGMTDTVGSLSTYSNPNLNKGNEQHVAQTSKFSNRMKNDSIDQNMQKNQGSNNDNPKNQQKQVNQTIYNDSSLNLLLLYSFAISVFINYC</sequence>
<evidence type="ECO:0000313" key="6">
    <source>
        <dbReference type="EMBL" id="EGR29239.1"/>
    </source>
</evidence>
<evidence type="ECO:0000259" key="5">
    <source>
        <dbReference type="PROSITE" id="PS50011"/>
    </source>
</evidence>
<dbReference type="GO" id="GO:0004683">
    <property type="term" value="F:calcium/calmodulin-dependent protein kinase activity"/>
    <property type="evidence" value="ECO:0007669"/>
    <property type="project" value="UniProtKB-EC"/>
</dbReference>
<keyword evidence="3" id="KW-0067">ATP-binding</keyword>
<dbReference type="AlphaFoldDB" id="G0QZX7"/>
<dbReference type="PANTHER" id="PTHR24347">
    <property type="entry name" value="SERINE/THREONINE-PROTEIN KINASE"/>
    <property type="match status" value="1"/>
</dbReference>
<dbReference type="STRING" id="857967.G0QZX7"/>
<comment type="subunit">
    <text evidence="1">Monomer.</text>
</comment>
<dbReference type="InParanoid" id="G0QZX7"/>
<protein>
    <submittedName>
        <fullName evidence="6">Protein kinase domain protein</fullName>
        <ecNumber evidence="6">2.7.11.17</ecNumber>
    </submittedName>
</protein>
<organism evidence="6 7">
    <name type="scientific">Ichthyophthirius multifiliis</name>
    <name type="common">White spot disease agent</name>
    <name type="synonym">Ich</name>
    <dbReference type="NCBI Taxonomy" id="5932"/>
    <lineage>
        <taxon>Eukaryota</taxon>
        <taxon>Sar</taxon>
        <taxon>Alveolata</taxon>
        <taxon>Ciliophora</taxon>
        <taxon>Intramacronucleata</taxon>
        <taxon>Oligohymenophorea</taxon>
        <taxon>Hymenostomatida</taxon>
        <taxon>Ophryoglenina</taxon>
        <taxon>Ichthyophthirius</taxon>
    </lineage>
</organism>
<dbReference type="PROSITE" id="PS00108">
    <property type="entry name" value="PROTEIN_KINASE_ST"/>
    <property type="match status" value="1"/>
</dbReference>
<dbReference type="SMART" id="SM00220">
    <property type="entry name" value="S_TKc"/>
    <property type="match status" value="1"/>
</dbReference>
<dbReference type="Proteomes" id="UP000008983">
    <property type="component" value="Unassembled WGS sequence"/>
</dbReference>
<evidence type="ECO:0000256" key="1">
    <source>
        <dbReference type="ARBA" id="ARBA00011245"/>
    </source>
</evidence>
<dbReference type="SUPFAM" id="SSF56112">
    <property type="entry name" value="Protein kinase-like (PK-like)"/>
    <property type="match status" value="1"/>
</dbReference>
<dbReference type="eggNOG" id="KOG0032">
    <property type="taxonomic scope" value="Eukaryota"/>
</dbReference>
<dbReference type="InterPro" id="IPR011009">
    <property type="entry name" value="Kinase-like_dom_sf"/>
</dbReference>
<dbReference type="EC" id="2.7.11.17" evidence="6"/>
<dbReference type="PROSITE" id="PS50011">
    <property type="entry name" value="PROTEIN_KINASE_DOM"/>
    <property type="match status" value="1"/>
</dbReference>
<evidence type="ECO:0000256" key="2">
    <source>
        <dbReference type="ARBA" id="ARBA00022741"/>
    </source>
</evidence>
<gene>
    <name evidence="6" type="ORF">IMG5_160380</name>
</gene>
<feature type="domain" description="Protein kinase" evidence="5">
    <location>
        <begin position="1"/>
        <end position="227"/>
    </location>
</feature>
<dbReference type="GeneID" id="14905332"/>
<name>G0QZX7_ICHMU</name>
<dbReference type="EMBL" id="GL984171">
    <property type="protein sequence ID" value="EGR29239.1"/>
    <property type="molecule type" value="Genomic_DNA"/>
</dbReference>
<dbReference type="InterPro" id="IPR008271">
    <property type="entry name" value="Ser/Thr_kinase_AS"/>
</dbReference>
<dbReference type="InterPro" id="IPR000719">
    <property type="entry name" value="Prot_kinase_dom"/>
</dbReference>
<keyword evidence="2" id="KW-0547">Nucleotide-binding</keyword>
<dbReference type="RefSeq" id="XP_004030475.1">
    <property type="nucleotide sequence ID" value="XM_004030427.1"/>
</dbReference>
<dbReference type="OrthoDB" id="371850at2759"/>
<dbReference type="FunFam" id="1.10.510.10:FF:000571">
    <property type="entry name" value="Maternal embryonic leucine zipper kinase"/>
    <property type="match status" value="1"/>
</dbReference>
<keyword evidence="7" id="KW-1185">Reference proteome</keyword>
<evidence type="ECO:0000256" key="4">
    <source>
        <dbReference type="SAM" id="MobiDB-lite"/>
    </source>
</evidence>
<reference evidence="6 7" key="1">
    <citation type="submission" date="2011-07" db="EMBL/GenBank/DDBJ databases">
        <authorList>
            <person name="Coyne R."/>
            <person name="Brami D."/>
            <person name="Johnson J."/>
            <person name="Hostetler J."/>
            <person name="Hannick L."/>
            <person name="Clark T."/>
            <person name="Cassidy-Hanley D."/>
            <person name="Inman J."/>
        </authorList>
    </citation>
    <scope>NUCLEOTIDE SEQUENCE [LARGE SCALE GENOMIC DNA]</scope>
    <source>
        <strain evidence="6 7">G5</strain>
    </source>
</reference>
<proteinExistence type="predicted"/>
<evidence type="ECO:0000256" key="3">
    <source>
        <dbReference type="ARBA" id="ARBA00022840"/>
    </source>
</evidence>
<feature type="region of interest" description="Disordered" evidence="4">
    <location>
        <begin position="290"/>
        <end position="310"/>
    </location>
</feature>
<dbReference type="GO" id="GO:0005524">
    <property type="term" value="F:ATP binding"/>
    <property type="evidence" value="ECO:0007669"/>
    <property type="project" value="UniProtKB-KW"/>
</dbReference>
<accession>G0QZX7</accession>